<dbReference type="OrthoDB" id="4223865at2"/>
<evidence type="ECO:0000313" key="2">
    <source>
        <dbReference type="EMBL" id="TKA10147.1"/>
    </source>
</evidence>
<keyword evidence="1" id="KW-0812">Transmembrane</keyword>
<dbReference type="RefSeq" id="WP_136724962.1">
    <property type="nucleotide sequence ID" value="NZ_SUMC01000016.1"/>
</dbReference>
<keyword evidence="1" id="KW-1133">Transmembrane helix</keyword>
<accession>A0A4U0SPD7</accession>
<organism evidence="2 3">
    <name type="scientific">Actinacidiphila oryziradicis</name>
    <dbReference type="NCBI Taxonomy" id="2571141"/>
    <lineage>
        <taxon>Bacteria</taxon>
        <taxon>Bacillati</taxon>
        <taxon>Actinomycetota</taxon>
        <taxon>Actinomycetes</taxon>
        <taxon>Kitasatosporales</taxon>
        <taxon>Streptomycetaceae</taxon>
        <taxon>Actinacidiphila</taxon>
    </lineage>
</organism>
<feature type="transmembrane region" description="Helical" evidence="1">
    <location>
        <begin position="70"/>
        <end position="93"/>
    </location>
</feature>
<keyword evidence="3" id="KW-1185">Reference proteome</keyword>
<reference evidence="2 3" key="1">
    <citation type="submission" date="2019-04" db="EMBL/GenBank/DDBJ databases">
        <title>Streptomyces oryziradicis sp. nov., a novel actinomycete isolated from rhizosphere soil of rice (Oryza sativa L.).</title>
        <authorList>
            <person name="Li C."/>
        </authorList>
    </citation>
    <scope>NUCLEOTIDE SEQUENCE [LARGE SCALE GENOMIC DNA]</scope>
    <source>
        <strain evidence="2 3">NEAU-C40</strain>
    </source>
</reference>
<keyword evidence="1" id="KW-0472">Membrane</keyword>
<dbReference type="EMBL" id="SUMC01000016">
    <property type="protein sequence ID" value="TKA10147.1"/>
    <property type="molecule type" value="Genomic_DNA"/>
</dbReference>
<dbReference type="AlphaFoldDB" id="A0A4U0SPD7"/>
<evidence type="ECO:0000313" key="3">
    <source>
        <dbReference type="Proteomes" id="UP000305778"/>
    </source>
</evidence>
<comment type="caution">
    <text evidence="2">The sequence shown here is derived from an EMBL/GenBank/DDBJ whole genome shotgun (WGS) entry which is preliminary data.</text>
</comment>
<evidence type="ECO:0000256" key="1">
    <source>
        <dbReference type="SAM" id="Phobius"/>
    </source>
</evidence>
<feature type="transmembrane region" description="Helical" evidence="1">
    <location>
        <begin position="199"/>
        <end position="221"/>
    </location>
</feature>
<proteinExistence type="predicted"/>
<protein>
    <submittedName>
        <fullName evidence="2">Uncharacterized protein</fullName>
    </submittedName>
</protein>
<feature type="transmembrane region" description="Helical" evidence="1">
    <location>
        <begin position="233"/>
        <end position="251"/>
    </location>
</feature>
<sequence>MDAGPIATTSEQRQPSEGEARVRYRATWPQRLAMAVPLLFFMPFMYLHLFLWNRSPGFPGPPLWMRVEFWVLPVLIVPSVWMQGWWAGVTLTPQVAAVHRLRRRDIPWTRVAAVEAERFGAGARRVVLYETDGRRTPLRIPSTAFLAWDRQFDAKAAAIRDWWLTYGGVDHEPLDSAGSTRAPEPLPDRLRLRPTALQAVPVAMLITLLAMEATAAGFTGGPGTDHATATSRALGSLAAILLLFTAGQLCLRSGATLTPGHLRIDGLRHQTLAWSEVRTITVEPRRGGRRVVVTDLHGRRTFLAAPRLGFLLWDHDFGLRVGMLHRFWHTHRGADWTPGMTAERAPGRVLAPYSGPRVWQRVVVGLVCAVLCWMVFLWVLVGGLMLTLG</sequence>
<feature type="transmembrane region" description="Helical" evidence="1">
    <location>
        <begin position="32"/>
        <end position="50"/>
    </location>
</feature>
<gene>
    <name evidence="2" type="ORF">FCI23_18240</name>
</gene>
<dbReference type="Proteomes" id="UP000305778">
    <property type="component" value="Unassembled WGS sequence"/>
</dbReference>
<name>A0A4U0SPD7_9ACTN</name>
<feature type="transmembrane region" description="Helical" evidence="1">
    <location>
        <begin position="362"/>
        <end position="386"/>
    </location>
</feature>